<dbReference type="CDD" id="cd01832">
    <property type="entry name" value="SGNH_hydrolase_like_1"/>
    <property type="match status" value="1"/>
</dbReference>
<dbReference type="Gene3D" id="3.40.50.1110">
    <property type="entry name" value="SGNH hydrolase"/>
    <property type="match status" value="1"/>
</dbReference>
<reference evidence="2 3" key="1">
    <citation type="submission" date="2019-08" db="EMBL/GenBank/DDBJ databases">
        <authorList>
            <person name="Shi S."/>
        </authorList>
    </citation>
    <scope>NUCLEOTIDE SEQUENCE [LARGE SCALE GENOMIC DNA]</scope>
    <source>
        <strain evidence="2 3">GY10130</strain>
    </source>
</reference>
<keyword evidence="2" id="KW-0378">Hydrolase</keyword>
<evidence type="ECO:0000313" key="3">
    <source>
        <dbReference type="Proteomes" id="UP000321926"/>
    </source>
</evidence>
<dbReference type="AlphaFoldDB" id="A0A5C8K3K9"/>
<gene>
    <name evidence="2" type="ORF">FVR03_13200</name>
</gene>
<name>A0A5C8K3K9_9BACT</name>
<proteinExistence type="predicted"/>
<comment type="caution">
    <text evidence="2">The sequence shown here is derived from an EMBL/GenBank/DDBJ whole genome shotgun (WGS) entry which is preliminary data.</text>
</comment>
<dbReference type="GO" id="GO:0016788">
    <property type="term" value="F:hydrolase activity, acting on ester bonds"/>
    <property type="evidence" value="ECO:0007669"/>
    <property type="project" value="UniProtKB-ARBA"/>
</dbReference>
<dbReference type="InterPro" id="IPR036514">
    <property type="entry name" value="SGNH_hydro_sf"/>
</dbReference>
<dbReference type="RefSeq" id="WP_147922225.1">
    <property type="nucleotide sequence ID" value="NZ_VRTY01000047.1"/>
</dbReference>
<feature type="domain" description="SGNH hydrolase-type esterase" evidence="1">
    <location>
        <begin position="13"/>
        <end position="186"/>
    </location>
</feature>
<protein>
    <submittedName>
        <fullName evidence="2">SGNH/GDSL hydrolase family protein</fullName>
    </submittedName>
</protein>
<evidence type="ECO:0000313" key="2">
    <source>
        <dbReference type="EMBL" id="TXK44839.1"/>
    </source>
</evidence>
<keyword evidence="3" id="KW-1185">Reference proteome</keyword>
<dbReference type="SUPFAM" id="SSF52266">
    <property type="entry name" value="SGNH hydrolase"/>
    <property type="match status" value="1"/>
</dbReference>
<dbReference type="InterPro" id="IPR013830">
    <property type="entry name" value="SGNH_hydro"/>
</dbReference>
<sequence>MSAPTASERTYLALGDSYTIGEGVPEADRWGVLLAELLREHGVSVATPSTIARTGWTTSELSQAVTEANLQQKYDMVSLLIGVNNQYRGQPVERFRVEFEQLLNTAIAIANQEAEHVLVLSIPDWGITPFAAGRDRARIAAEIDAFNQEAQAACHRAGITFILITPLTRAHGSDKEFLAADGLHYARKMHLEWARLALPAALEILR</sequence>
<organism evidence="2 3">
    <name type="scientific">Pontibacter qinzhouensis</name>
    <dbReference type="NCBI Taxonomy" id="2603253"/>
    <lineage>
        <taxon>Bacteria</taxon>
        <taxon>Pseudomonadati</taxon>
        <taxon>Bacteroidota</taxon>
        <taxon>Cytophagia</taxon>
        <taxon>Cytophagales</taxon>
        <taxon>Hymenobacteraceae</taxon>
        <taxon>Pontibacter</taxon>
    </lineage>
</organism>
<evidence type="ECO:0000259" key="1">
    <source>
        <dbReference type="Pfam" id="PF13472"/>
    </source>
</evidence>
<dbReference type="Proteomes" id="UP000321926">
    <property type="component" value="Unassembled WGS sequence"/>
</dbReference>
<dbReference type="Pfam" id="PF13472">
    <property type="entry name" value="Lipase_GDSL_2"/>
    <property type="match status" value="1"/>
</dbReference>
<accession>A0A5C8K3K9</accession>
<dbReference type="OrthoDB" id="158267at2"/>
<dbReference type="EMBL" id="VRTY01000047">
    <property type="protein sequence ID" value="TXK44839.1"/>
    <property type="molecule type" value="Genomic_DNA"/>
</dbReference>